<dbReference type="AlphaFoldDB" id="A0A7Z7NQD3"/>
<dbReference type="EMBL" id="OGUU01000053">
    <property type="protein sequence ID" value="SPC26165.1"/>
    <property type="molecule type" value="Genomic_DNA"/>
</dbReference>
<reference evidence="1 2" key="1">
    <citation type="submission" date="2018-01" db="EMBL/GenBank/DDBJ databases">
        <authorList>
            <person name="Clerissi C."/>
        </authorList>
    </citation>
    <scope>NUCLEOTIDE SEQUENCE [LARGE SCALE GENOMIC DNA]</scope>
    <source>
        <strain evidence="1">Cupriavidus taiwanensis STM 6021</strain>
    </source>
</reference>
<protein>
    <submittedName>
        <fullName evidence="1">Uncharacterized protein</fullName>
    </submittedName>
</protein>
<accession>A0A7Z7NQD3</accession>
<organism evidence="1 2">
    <name type="scientific">Cupriavidus taiwanensis</name>
    <dbReference type="NCBI Taxonomy" id="164546"/>
    <lineage>
        <taxon>Bacteria</taxon>
        <taxon>Pseudomonadati</taxon>
        <taxon>Pseudomonadota</taxon>
        <taxon>Betaproteobacteria</taxon>
        <taxon>Burkholderiales</taxon>
        <taxon>Burkholderiaceae</taxon>
        <taxon>Cupriavidus</taxon>
    </lineage>
</organism>
<dbReference type="Proteomes" id="UP000257139">
    <property type="component" value="Unassembled WGS sequence"/>
</dbReference>
<gene>
    <name evidence="1" type="ORF">CBM2594_U60031</name>
</gene>
<evidence type="ECO:0000313" key="1">
    <source>
        <dbReference type="EMBL" id="SPC26165.1"/>
    </source>
</evidence>
<proteinExistence type="predicted"/>
<sequence length="125" mass="13965">MRSSPGFRASMSHCPDHCTKRELVSGLNSRCALLHQTVIRENHKFRSASQNNSNIIRRLRSDCIAQQMYYVPLNRIISAPLATVGADNPFDSPYSSLDLVKHIGGRVVLCAERSFTLHTSLHLSS</sequence>
<name>A0A7Z7NQD3_9BURK</name>
<comment type="caution">
    <text evidence="1">The sequence shown here is derived from an EMBL/GenBank/DDBJ whole genome shotgun (WGS) entry which is preliminary data.</text>
</comment>
<evidence type="ECO:0000313" key="2">
    <source>
        <dbReference type="Proteomes" id="UP000257139"/>
    </source>
</evidence>